<dbReference type="AlphaFoldDB" id="A0A9R0ZFA7"/>
<dbReference type="GO" id="GO:0071669">
    <property type="term" value="P:plant-type cell wall organization or biogenesis"/>
    <property type="evidence" value="ECO:0007669"/>
    <property type="project" value="UniProtKB-ARBA"/>
</dbReference>
<feature type="binding site" evidence="10">
    <location>
        <position position="259"/>
    </location>
    <ligand>
        <name>Mn(2+)</name>
        <dbReference type="ChEBI" id="CHEBI:29035"/>
    </ligand>
</feature>
<dbReference type="Proteomes" id="UP000324705">
    <property type="component" value="Chromosome 7A"/>
</dbReference>
<evidence type="ECO:0000256" key="1">
    <source>
        <dbReference type="ARBA" id="ARBA00004127"/>
    </source>
</evidence>
<feature type="transmembrane region" description="Helical" evidence="11">
    <location>
        <begin position="80"/>
        <end position="100"/>
    </location>
</feature>
<evidence type="ECO:0000256" key="7">
    <source>
        <dbReference type="ARBA" id="ARBA00023316"/>
    </source>
</evidence>
<dbReference type="PANTHER" id="PTHR13301">
    <property type="entry name" value="X-BOX TRANSCRIPTION FACTOR-RELATED"/>
    <property type="match status" value="1"/>
</dbReference>
<feature type="binding site" evidence="9">
    <location>
        <position position="145"/>
    </location>
    <ligand>
        <name>UDP-alpha-D-glucose</name>
        <dbReference type="ChEBI" id="CHEBI:58885"/>
    </ligand>
</feature>
<comment type="subcellular location">
    <subcellularLocation>
        <location evidence="1">Endomembrane system</location>
        <topology evidence="1">Multi-pass membrane protein</topology>
    </subcellularLocation>
</comment>
<evidence type="ECO:0000256" key="5">
    <source>
        <dbReference type="ARBA" id="ARBA00022989"/>
    </source>
</evidence>
<dbReference type="GO" id="GO:0016020">
    <property type="term" value="C:membrane"/>
    <property type="evidence" value="ECO:0007669"/>
    <property type="project" value="InterPro"/>
</dbReference>
<dbReference type="InterPro" id="IPR029044">
    <property type="entry name" value="Nucleotide-diphossugar_trans"/>
</dbReference>
<feature type="transmembrane region" description="Helical" evidence="11">
    <location>
        <begin position="606"/>
        <end position="628"/>
    </location>
</feature>
<dbReference type="Gene3D" id="3.90.550.10">
    <property type="entry name" value="Spore Coat Polysaccharide Biosynthesis Protein SpsA, Chain A"/>
    <property type="match status" value="2"/>
</dbReference>
<evidence type="ECO:0000313" key="12">
    <source>
        <dbReference type="EMBL" id="VAI75765.1"/>
    </source>
</evidence>
<dbReference type="InterPro" id="IPR005150">
    <property type="entry name" value="Cellulose_synth"/>
</dbReference>
<feature type="binding site" evidence="9">
    <location>
        <position position="234"/>
    </location>
    <ligand>
        <name>UDP-alpha-D-glucose</name>
        <dbReference type="ChEBI" id="CHEBI:58885"/>
    </ligand>
</feature>
<evidence type="ECO:0008006" key="14">
    <source>
        <dbReference type="Google" id="ProtNLM"/>
    </source>
</evidence>
<feature type="active site" evidence="8">
    <location>
        <position position="175"/>
    </location>
</feature>
<organism evidence="12 13">
    <name type="scientific">Triticum turgidum subsp. durum</name>
    <name type="common">Durum wheat</name>
    <name type="synonym">Triticum durum</name>
    <dbReference type="NCBI Taxonomy" id="4567"/>
    <lineage>
        <taxon>Eukaryota</taxon>
        <taxon>Viridiplantae</taxon>
        <taxon>Streptophyta</taxon>
        <taxon>Embryophyta</taxon>
        <taxon>Tracheophyta</taxon>
        <taxon>Spermatophyta</taxon>
        <taxon>Magnoliopsida</taxon>
        <taxon>Liliopsida</taxon>
        <taxon>Poales</taxon>
        <taxon>Poaceae</taxon>
        <taxon>BOP clade</taxon>
        <taxon>Pooideae</taxon>
        <taxon>Triticodae</taxon>
        <taxon>Triticeae</taxon>
        <taxon>Triticinae</taxon>
        <taxon>Triticum</taxon>
    </lineage>
</organism>
<reference evidence="12 13" key="1">
    <citation type="submission" date="2017-09" db="EMBL/GenBank/DDBJ databases">
        <authorList>
            <consortium name="International Durum Wheat Genome Sequencing Consortium (IDWGSC)"/>
            <person name="Milanesi L."/>
        </authorList>
    </citation>
    <scope>NUCLEOTIDE SEQUENCE [LARGE SCALE GENOMIC DNA]</scope>
    <source>
        <strain evidence="13">cv. Svevo</strain>
    </source>
</reference>
<keyword evidence="7" id="KW-0961">Cell wall biogenesis/degradation</keyword>
<evidence type="ECO:0000256" key="9">
    <source>
        <dbReference type="PIRSR" id="PIRSR605150-2"/>
    </source>
</evidence>
<feature type="binding site" evidence="9">
    <location>
        <position position="146"/>
    </location>
    <ligand>
        <name>UDP-alpha-D-glucose</name>
        <dbReference type="ChEBI" id="CHEBI:58885"/>
    </ligand>
</feature>
<dbReference type="GO" id="GO:0012505">
    <property type="term" value="C:endomembrane system"/>
    <property type="evidence" value="ECO:0007669"/>
    <property type="project" value="UniProtKB-SubCell"/>
</dbReference>
<keyword evidence="3" id="KW-0808">Transferase</keyword>
<dbReference type="Gramene" id="TRITD7Av1G149750.17">
    <property type="protein sequence ID" value="TRITD7Av1G149750.17"/>
    <property type="gene ID" value="TRITD7Av1G149750"/>
</dbReference>
<evidence type="ECO:0000256" key="11">
    <source>
        <dbReference type="SAM" id="Phobius"/>
    </source>
</evidence>
<keyword evidence="5 11" id="KW-1133">Transmembrane helix</keyword>
<feature type="transmembrane region" description="Helical" evidence="11">
    <location>
        <begin position="571"/>
        <end position="594"/>
    </location>
</feature>
<dbReference type="EMBL" id="LT934123">
    <property type="protein sequence ID" value="VAI75765.1"/>
    <property type="molecule type" value="Genomic_DNA"/>
</dbReference>
<keyword evidence="4 11" id="KW-0812">Transmembrane</keyword>
<feature type="transmembrane region" description="Helical" evidence="11">
    <location>
        <begin position="690"/>
        <end position="712"/>
    </location>
</feature>
<name>A0A9R0ZFA7_TRITD</name>
<keyword evidence="6 11" id="KW-0472">Membrane</keyword>
<feature type="binding site" evidence="9">
    <location>
        <position position="175"/>
    </location>
    <ligand>
        <name>UDP-alpha-D-glucose</name>
        <dbReference type="ChEBI" id="CHEBI:58885"/>
    </ligand>
</feature>
<dbReference type="Pfam" id="PF03552">
    <property type="entry name" value="Cellulose_synt"/>
    <property type="match status" value="1"/>
</dbReference>
<evidence type="ECO:0000256" key="3">
    <source>
        <dbReference type="ARBA" id="ARBA00022679"/>
    </source>
</evidence>
<evidence type="ECO:0000256" key="4">
    <source>
        <dbReference type="ARBA" id="ARBA00022692"/>
    </source>
</evidence>
<gene>
    <name evidence="12" type="ORF">TRITD_7Av1G149750</name>
</gene>
<accession>A0A9R0ZFA7</accession>
<feature type="active site" evidence="8">
    <location>
        <position position="462"/>
    </location>
</feature>
<evidence type="ECO:0000256" key="8">
    <source>
        <dbReference type="PIRSR" id="PIRSR605150-1"/>
    </source>
</evidence>
<feature type="transmembrane region" description="Helical" evidence="11">
    <location>
        <begin position="54"/>
        <end position="73"/>
    </location>
</feature>
<dbReference type="GO" id="GO:0016760">
    <property type="term" value="F:cellulose synthase (UDP-forming) activity"/>
    <property type="evidence" value="ECO:0007669"/>
    <property type="project" value="InterPro"/>
</dbReference>
<evidence type="ECO:0000313" key="13">
    <source>
        <dbReference type="Proteomes" id="UP000324705"/>
    </source>
</evidence>
<feature type="transmembrane region" description="Helical" evidence="11">
    <location>
        <begin position="724"/>
        <end position="744"/>
    </location>
</feature>
<dbReference type="SUPFAM" id="SSF53448">
    <property type="entry name" value="Nucleotide-diphospho-sugar transferases"/>
    <property type="match status" value="1"/>
</dbReference>
<sequence>MDIVAMGQIGAVNDESWVGVELGEDGETDESGVAVDDRPVFRTEKIKGVLLHPYRVLIFVRLIAFTLFVIWRISHKNPDAMWLWVTSICGEFWFGFSWLLDQLPKLNPINRVPDLAVLRQRFDRPDGTSTLPGLDIFVTTADPIKEPILSTANSVLSILAADYPVDRNTCYVSDDSGMLLTYEALAESSKFATLWVPFCRKHGIEPRGPESYFELKSHPYMGRAQDEFVNDHQKKAGAMNALTRASALLSNSPFILNLDCDHYINNSQALRAGICFMVGRDSDTVAFVQFPQRFEGVDPTDLYANHNRIFFDGTLRALDGMQGPIYVGTGCLFRRITVYGFDPPRINVGGPCFPRLAGLFAKTKYEKPGLEMTMAKAKAAPVPAKGKHGFLPLPKKTYGKSDAFVDSIPRASHPSPYAAAAEGIVADEATIVEAVNVTAAAFEKKTGWGKEIGWVYDTVTEDVVTGYRMHIKGWRSRYCSIYPHAFIGTAPINLTERLFQVLRWSTGSLEIFFSKNNPLFGSTYLHPLQRVAYINITTYPFTAIFLIFYTTVPALSFVTGHFIVQRPTTMFYVYLGIVLSTLLVIAVLEVKWAGVTVFEWFRNGQFWMTASCSAYLAAVCQVLTKVIFRRDISFKLTSKLPSGDEKKDPYADLYVVRWTPLMITPIIIIFVNIIGSAVAFAKVLDGEWTHWLKVAGGVFFNFWVLFHLYPFAKGILGKHGKTPVVVLVWWAFTFVITAVLYINIPHMHSSGGKHTTVHGHHGKKFVDAGYYNWP</sequence>
<protein>
    <recommendedName>
        <fullName evidence="14">Cellulose synthase-like F6</fullName>
    </recommendedName>
</protein>
<proteinExistence type="predicted"/>
<evidence type="ECO:0000256" key="2">
    <source>
        <dbReference type="ARBA" id="ARBA00022676"/>
    </source>
</evidence>
<evidence type="ECO:0000256" key="6">
    <source>
        <dbReference type="ARBA" id="ARBA00023136"/>
    </source>
</evidence>
<dbReference type="GO" id="GO:0071555">
    <property type="term" value="P:cell wall organization"/>
    <property type="evidence" value="ECO:0007669"/>
    <property type="project" value="UniProtKB-KW"/>
</dbReference>
<feature type="binding site" evidence="10">
    <location>
        <position position="235"/>
    </location>
    <ligand>
        <name>Mn(2+)</name>
        <dbReference type="ChEBI" id="CHEBI:29035"/>
    </ligand>
</feature>
<feature type="transmembrane region" description="Helical" evidence="11">
    <location>
        <begin position="539"/>
        <end position="564"/>
    </location>
</feature>
<evidence type="ECO:0000256" key="10">
    <source>
        <dbReference type="PIRSR" id="PIRSR605150-3"/>
    </source>
</evidence>
<keyword evidence="2" id="KW-0328">Glycosyltransferase</keyword>
<feature type="transmembrane region" description="Helical" evidence="11">
    <location>
        <begin position="661"/>
        <end position="684"/>
    </location>
</feature>
<dbReference type="GO" id="GO:0030244">
    <property type="term" value="P:cellulose biosynthetic process"/>
    <property type="evidence" value="ECO:0007669"/>
    <property type="project" value="InterPro"/>
</dbReference>
<keyword evidence="13" id="KW-1185">Reference proteome</keyword>